<dbReference type="Proteomes" id="UP000028990">
    <property type="component" value="Unassembled WGS sequence"/>
</dbReference>
<keyword evidence="2" id="KW-1185">Reference proteome</keyword>
<organism evidence="1 2">
    <name type="scientific">Fukomys damarensis</name>
    <name type="common">Damaraland mole rat</name>
    <name type="synonym">Cryptomys damarensis</name>
    <dbReference type="NCBI Taxonomy" id="885580"/>
    <lineage>
        <taxon>Eukaryota</taxon>
        <taxon>Metazoa</taxon>
        <taxon>Chordata</taxon>
        <taxon>Craniata</taxon>
        <taxon>Vertebrata</taxon>
        <taxon>Euteleostomi</taxon>
        <taxon>Mammalia</taxon>
        <taxon>Eutheria</taxon>
        <taxon>Euarchontoglires</taxon>
        <taxon>Glires</taxon>
        <taxon>Rodentia</taxon>
        <taxon>Hystricomorpha</taxon>
        <taxon>Bathyergidae</taxon>
        <taxon>Fukomys</taxon>
    </lineage>
</organism>
<reference evidence="1 2" key="1">
    <citation type="submission" date="2013-11" db="EMBL/GenBank/DDBJ databases">
        <title>The Damaraland mole rat (Fukomys damarensis) genome and evolution of African mole rats.</title>
        <authorList>
            <person name="Gladyshev V.N."/>
            <person name="Fang X."/>
        </authorList>
    </citation>
    <scope>NUCLEOTIDE SEQUENCE [LARGE SCALE GENOMIC DNA]</scope>
    <source>
        <tissue evidence="1">Liver</tissue>
    </source>
</reference>
<evidence type="ECO:0000313" key="2">
    <source>
        <dbReference type="Proteomes" id="UP000028990"/>
    </source>
</evidence>
<dbReference type="EMBL" id="KN122816">
    <property type="protein sequence ID" value="KFO28090.1"/>
    <property type="molecule type" value="Genomic_DNA"/>
</dbReference>
<dbReference type="AlphaFoldDB" id="A0A091DCV5"/>
<evidence type="ECO:0000313" key="1">
    <source>
        <dbReference type="EMBL" id="KFO28090.1"/>
    </source>
</evidence>
<gene>
    <name evidence="1" type="ORF">H920_10464</name>
</gene>
<sequence>MTQAQGVRGLQLSATAPQTVSFPASKIFSRCDLFPEEFSIVVTLKVPSLPPKALPAPELLAPSCSLCSAPGLSGCWAAPRSSELKPPNPTLHPGWAVVTESPLSDLPFTREVALCPRPAHAEL</sequence>
<proteinExistence type="predicted"/>
<name>A0A091DCV5_FUKDA</name>
<protein>
    <submittedName>
        <fullName evidence="1">Protein TSPEAR</fullName>
    </submittedName>
</protein>
<accession>A0A091DCV5</accession>